<comment type="caution">
    <text evidence="1">The sequence shown here is derived from an EMBL/GenBank/DDBJ whole genome shotgun (WGS) entry which is preliminary data.</text>
</comment>
<dbReference type="OrthoDB" id="568823at2"/>
<dbReference type="InterPro" id="IPR001646">
    <property type="entry name" value="5peptide_repeat"/>
</dbReference>
<dbReference type="PANTHER" id="PTHR14136:SF17">
    <property type="entry name" value="BTB_POZ DOMAIN-CONTAINING PROTEIN KCTD9"/>
    <property type="match status" value="1"/>
</dbReference>
<sequence>MQIVVQKIGDSSVLVTPDGQPIPYVDCDDWTLHLMPQILINSRVSSVSLIRANLKLRNDGAGPLGLPHFTFHNVLPIDVQITQPFPNESFYVAGSVDRKMGWEFPLLENQTWAELSLTWEVDQNQPWTIHHRIRFNLEHTQQGHLFSMASANTMFGINSQNAKAIAHFDESSLGHTFAKSDDSFHCRFDKSHFRIDFEQTLDLQSHAWSDVPHLELLENQTQLHNIEPATTFSTYRKEHLSCACLEIPSDVLLEAVEDARQETHSLSAGQYHTSKAVRKICDWWNQNAPVESFRHAGGVEIWCRVEDGPEYWSAQEERPETDIKCLLKLDPNTCARFGDHFLIYFLEKPSENRIDDNDTRYINYVDGTSCTNIWDEVEYSYFSWQSLSVLPTMFPVAYEQVLAKGYSLTSPERLISQYQSGERRFPILALRGANFSGMDLRGIDLWESDLRGANFSGANLEGACLVGCDLRGVDFSYANLSRTDLRNVWIKATNLYGANLEGADPWPPGA</sequence>
<dbReference type="Pfam" id="PF00805">
    <property type="entry name" value="Pentapeptide"/>
    <property type="match status" value="1"/>
</dbReference>
<dbReference type="Gene3D" id="2.160.20.80">
    <property type="entry name" value="E3 ubiquitin-protein ligase SopA"/>
    <property type="match status" value="1"/>
</dbReference>
<dbReference type="Proteomes" id="UP000248857">
    <property type="component" value="Unassembled WGS sequence"/>
</dbReference>
<evidence type="ECO:0000313" key="2">
    <source>
        <dbReference type="Proteomes" id="UP000248857"/>
    </source>
</evidence>
<dbReference type="PANTHER" id="PTHR14136">
    <property type="entry name" value="BTB_POZ DOMAIN-CONTAINING PROTEIN KCTD9"/>
    <property type="match status" value="1"/>
</dbReference>
<name>A0A2W1J909_9CYAN</name>
<gene>
    <name evidence="1" type="ORF">C1752_10448</name>
</gene>
<organism evidence="1 2">
    <name type="scientific">Acaryochloris thomasi RCC1774</name>
    <dbReference type="NCBI Taxonomy" id="1764569"/>
    <lineage>
        <taxon>Bacteria</taxon>
        <taxon>Bacillati</taxon>
        <taxon>Cyanobacteriota</taxon>
        <taxon>Cyanophyceae</taxon>
        <taxon>Acaryochloridales</taxon>
        <taxon>Acaryochloridaceae</taxon>
        <taxon>Acaryochloris</taxon>
        <taxon>Acaryochloris thomasi</taxon>
    </lineage>
</organism>
<evidence type="ECO:0000313" key="1">
    <source>
        <dbReference type="EMBL" id="PZD70598.1"/>
    </source>
</evidence>
<accession>A0A2W1J909</accession>
<protein>
    <recommendedName>
        <fullName evidence="3">Serine/threonine-protein kinase B</fullName>
    </recommendedName>
</protein>
<reference evidence="1 2" key="1">
    <citation type="journal article" date="2018" name="Sci. Rep.">
        <title>A novel species of the marine cyanobacterium Acaryochloris with a unique pigment content and lifestyle.</title>
        <authorList>
            <person name="Partensky F."/>
            <person name="Six C."/>
            <person name="Ratin M."/>
            <person name="Garczarek L."/>
            <person name="Vaulot D."/>
            <person name="Probert I."/>
            <person name="Calteau A."/>
            <person name="Gourvil P."/>
            <person name="Marie D."/>
            <person name="Grebert T."/>
            <person name="Bouchier C."/>
            <person name="Le Panse S."/>
            <person name="Gachenot M."/>
            <person name="Rodriguez F."/>
            <person name="Garrido J.L."/>
        </authorList>
    </citation>
    <scope>NUCLEOTIDE SEQUENCE [LARGE SCALE GENOMIC DNA]</scope>
    <source>
        <strain evidence="1 2">RCC1774</strain>
    </source>
</reference>
<dbReference type="AlphaFoldDB" id="A0A2W1J909"/>
<keyword evidence="2" id="KW-1185">Reference proteome</keyword>
<dbReference type="SUPFAM" id="SSF141571">
    <property type="entry name" value="Pentapeptide repeat-like"/>
    <property type="match status" value="1"/>
</dbReference>
<dbReference type="InterPro" id="IPR051082">
    <property type="entry name" value="Pentapeptide-BTB/POZ_domain"/>
</dbReference>
<evidence type="ECO:0008006" key="3">
    <source>
        <dbReference type="Google" id="ProtNLM"/>
    </source>
</evidence>
<proteinExistence type="predicted"/>
<dbReference type="EMBL" id="PQWO01000032">
    <property type="protein sequence ID" value="PZD70598.1"/>
    <property type="molecule type" value="Genomic_DNA"/>
</dbReference>
<dbReference type="RefSeq" id="WP_110988836.1">
    <property type="nucleotide sequence ID" value="NZ_CAWNWM010000032.1"/>
</dbReference>